<dbReference type="EMBL" id="JABFJW010000483">
    <property type="protein sequence ID" value="NOK14513.1"/>
    <property type="molecule type" value="Genomic_DNA"/>
</dbReference>
<feature type="domain" description="DUF2520" evidence="3">
    <location>
        <begin position="168"/>
        <end position="291"/>
    </location>
</feature>
<dbReference type="Gene3D" id="3.40.50.720">
    <property type="entry name" value="NAD(P)-binding Rossmann-like Domain"/>
    <property type="match status" value="1"/>
</dbReference>
<evidence type="ECO:0000259" key="2">
    <source>
        <dbReference type="Pfam" id="PF10727"/>
    </source>
</evidence>
<dbReference type="SUPFAM" id="SSF48179">
    <property type="entry name" value="6-phosphogluconate dehydrogenase C-terminal domain-like"/>
    <property type="match status" value="1"/>
</dbReference>
<dbReference type="Gene3D" id="1.10.1040.20">
    <property type="entry name" value="ProC-like, C-terminal domain"/>
    <property type="match status" value="1"/>
</dbReference>
<dbReference type="InterPro" id="IPR036291">
    <property type="entry name" value="NAD(P)-bd_dom_sf"/>
</dbReference>
<feature type="domain" description="Putative oxidoreductase/dehydrogenase Rossmann-like" evidence="2">
    <location>
        <begin position="31"/>
        <end position="139"/>
    </location>
</feature>
<dbReference type="InterPro" id="IPR008927">
    <property type="entry name" value="6-PGluconate_DH-like_C_sf"/>
</dbReference>
<organism evidence="4 5">
    <name type="scientific">Corallococcus exercitus</name>
    <dbReference type="NCBI Taxonomy" id="2316736"/>
    <lineage>
        <taxon>Bacteria</taxon>
        <taxon>Pseudomonadati</taxon>
        <taxon>Myxococcota</taxon>
        <taxon>Myxococcia</taxon>
        <taxon>Myxococcales</taxon>
        <taxon>Cystobacterineae</taxon>
        <taxon>Myxococcaceae</taxon>
        <taxon>Corallococcus</taxon>
    </lineage>
</organism>
<evidence type="ECO:0000313" key="5">
    <source>
        <dbReference type="Proteomes" id="UP000528460"/>
    </source>
</evidence>
<dbReference type="RefSeq" id="WP_171421602.1">
    <property type="nucleotide sequence ID" value="NZ_JABFJW010000483.1"/>
</dbReference>
<dbReference type="Pfam" id="PF10728">
    <property type="entry name" value="DUF2520"/>
    <property type="match status" value="1"/>
</dbReference>
<feature type="region of interest" description="Disordered" evidence="1">
    <location>
        <begin position="1"/>
        <end position="42"/>
    </location>
</feature>
<dbReference type="SUPFAM" id="SSF51735">
    <property type="entry name" value="NAD(P)-binding Rossmann-fold domains"/>
    <property type="match status" value="1"/>
</dbReference>
<name>A0A7Y4NHC5_9BACT</name>
<sequence length="315" mass="32156">MARQGGSARGGTVRSEPENPARARPKGSRDQPGSSGTSKAKRAPVIIVGAGRLGGALALALQAKRWPVRVHSRDDAGRERTRALGLKPATVADLKKARVCVLCVPDAAVPSVSEALSRELPRTVALVHTAGALPLSVLGTQRGRAVGSFHPLCAVSSARDSLAGHTAAISTRSPALRALLQRMAEDVGFAMFDVPEAHRAAYHAGAVLSAGGLVSLADAAVGALGAAGIEPEAALKALLPLMRSALRGIEARGLSGGLTGPIVRGDAGVVAAHLAALPSDIAPLYAQLSRRALRLASGRLQPEPRAALEALLAKK</sequence>
<dbReference type="InterPro" id="IPR018931">
    <property type="entry name" value="DUF2520"/>
</dbReference>
<proteinExistence type="predicted"/>
<comment type="caution">
    <text evidence="4">The sequence shown here is derived from an EMBL/GenBank/DDBJ whole genome shotgun (WGS) entry which is preliminary data.</text>
</comment>
<evidence type="ECO:0000256" key="1">
    <source>
        <dbReference type="SAM" id="MobiDB-lite"/>
    </source>
</evidence>
<accession>A0A7Y4NHC5</accession>
<dbReference type="PANTHER" id="PTHR40459">
    <property type="entry name" value="CONSERVED HYPOTHETICAL ALANINE AND LEUCINE RICH PROTEIN"/>
    <property type="match status" value="1"/>
</dbReference>
<dbReference type="PANTHER" id="PTHR40459:SF1">
    <property type="entry name" value="CONSERVED HYPOTHETICAL ALANINE AND LEUCINE RICH PROTEIN"/>
    <property type="match status" value="1"/>
</dbReference>
<reference evidence="4 5" key="1">
    <citation type="submission" date="2020-05" db="EMBL/GenBank/DDBJ databases">
        <authorList>
            <person name="Whitworth D."/>
        </authorList>
    </citation>
    <scope>NUCLEOTIDE SEQUENCE [LARGE SCALE GENOMIC DNA]</scope>
    <source>
        <strain evidence="4 5">CA046A</strain>
    </source>
</reference>
<protein>
    <submittedName>
        <fullName evidence="4">DUF2520 domain-containing protein</fullName>
    </submittedName>
</protein>
<dbReference type="InterPro" id="IPR037108">
    <property type="entry name" value="TM1727-like_C_sf"/>
</dbReference>
<dbReference type="Proteomes" id="UP000528460">
    <property type="component" value="Unassembled WGS sequence"/>
</dbReference>
<dbReference type="AlphaFoldDB" id="A0A7Y4NHC5"/>
<evidence type="ECO:0000259" key="3">
    <source>
        <dbReference type="Pfam" id="PF10728"/>
    </source>
</evidence>
<dbReference type="InterPro" id="IPR019665">
    <property type="entry name" value="OxRdtase/DH_put_Rossmann_dom"/>
</dbReference>
<dbReference type="Pfam" id="PF10727">
    <property type="entry name" value="Rossmann-like"/>
    <property type="match status" value="1"/>
</dbReference>
<gene>
    <name evidence="4" type="ORF">HNS30_36365</name>
</gene>
<evidence type="ECO:0000313" key="4">
    <source>
        <dbReference type="EMBL" id="NOK14513.1"/>
    </source>
</evidence>